<dbReference type="InterPro" id="IPR001555">
    <property type="entry name" value="GART_AS"/>
</dbReference>
<dbReference type="InterPro" id="IPR002376">
    <property type="entry name" value="Formyl_transf_N"/>
</dbReference>
<dbReference type="InterPro" id="IPR005793">
    <property type="entry name" value="Formyl_trans_C"/>
</dbReference>
<dbReference type="Pfam" id="PF00551">
    <property type="entry name" value="Formyl_trans_N"/>
    <property type="match status" value="1"/>
</dbReference>
<dbReference type="Gene3D" id="3.40.50.12230">
    <property type="match status" value="1"/>
</dbReference>
<evidence type="ECO:0000313" key="9">
    <source>
        <dbReference type="Proteomes" id="UP001519294"/>
    </source>
</evidence>
<gene>
    <name evidence="5" type="primary">fmt</name>
    <name evidence="8" type="ORF">J2Z81_000081</name>
</gene>
<name>A0ABS4S412_9BACI</name>
<evidence type="ECO:0000256" key="1">
    <source>
        <dbReference type="ARBA" id="ARBA00010699"/>
    </source>
</evidence>
<comment type="similarity">
    <text evidence="1 5">Belongs to the Fmt family.</text>
</comment>
<dbReference type="InterPro" id="IPR036477">
    <property type="entry name" value="Formyl_transf_N_sf"/>
</dbReference>
<dbReference type="PANTHER" id="PTHR11138:SF5">
    <property type="entry name" value="METHIONYL-TRNA FORMYLTRANSFERASE, MITOCHONDRIAL"/>
    <property type="match status" value="1"/>
</dbReference>
<dbReference type="InterPro" id="IPR044135">
    <property type="entry name" value="Met-tRNA-FMT_C"/>
</dbReference>
<comment type="catalytic activity">
    <reaction evidence="5">
        <text>L-methionyl-tRNA(fMet) + (6R)-10-formyltetrahydrofolate = N-formyl-L-methionyl-tRNA(fMet) + (6S)-5,6,7,8-tetrahydrofolate + H(+)</text>
        <dbReference type="Rhea" id="RHEA:24380"/>
        <dbReference type="Rhea" id="RHEA-COMP:9952"/>
        <dbReference type="Rhea" id="RHEA-COMP:9953"/>
        <dbReference type="ChEBI" id="CHEBI:15378"/>
        <dbReference type="ChEBI" id="CHEBI:57453"/>
        <dbReference type="ChEBI" id="CHEBI:78530"/>
        <dbReference type="ChEBI" id="CHEBI:78844"/>
        <dbReference type="ChEBI" id="CHEBI:195366"/>
        <dbReference type="EC" id="2.1.2.9"/>
    </reaction>
</comment>
<keyword evidence="9" id="KW-1185">Reference proteome</keyword>
<comment type="function">
    <text evidence="5">Attaches a formyl group to the free amino group of methionyl-tRNA(fMet). The formyl group appears to play a dual role in the initiator identity of N-formylmethionyl-tRNA by promoting its recognition by IF2 and preventing the misappropriation of this tRNA by the elongation apparatus.</text>
</comment>
<dbReference type="SUPFAM" id="SSF53328">
    <property type="entry name" value="Formyltransferase"/>
    <property type="match status" value="1"/>
</dbReference>
<dbReference type="SUPFAM" id="SSF50486">
    <property type="entry name" value="FMT C-terminal domain-like"/>
    <property type="match status" value="1"/>
</dbReference>
<feature type="binding site" evidence="5">
    <location>
        <begin position="108"/>
        <end position="111"/>
    </location>
    <ligand>
        <name>(6S)-5,6,7,8-tetrahydrofolate</name>
        <dbReference type="ChEBI" id="CHEBI:57453"/>
    </ligand>
</feature>
<reference evidence="8 9" key="1">
    <citation type="submission" date="2021-03" db="EMBL/GenBank/DDBJ databases">
        <title>Genomic Encyclopedia of Type Strains, Phase IV (KMG-IV): sequencing the most valuable type-strain genomes for metagenomic binning, comparative biology and taxonomic classification.</title>
        <authorList>
            <person name="Goeker M."/>
        </authorList>
    </citation>
    <scope>NUCLEOTIDE SEQUENCE [LARGE SCALE GENOMIC DNA]</scope>
    <source>
        <strain evidence="8 9">DSM 25790</strain>
    </source>
</reference>
<dbReference type="InterPro" id="IPR005794">
    <property type="entry name" value="Fmt"/>
</dbReference>
<keyword evidence="3 5" id="KW-0808">Transferase</keyword>
<feature type="domain" description="Formyl transferase N-terminal" evidence="6">
    <location>
        <begin position="2"/>
        <end position="178"/>
    </location>
</feature>
<dbReference type="CDD" id="cd08704">
    <property type="entry name" value="Met_tRNA_FMT_C"/>
    <property type="match status" value="1"/>
</dbReference>
<comment type="caution">
    <text evidence="8">The sequence shown here is derived from an EMBL/GenBank/DDBJ whole genome shotgun (WGS) entry which is preliminary data.</text>
</comment>
<dbReference type="PROSITE" id="PS00373">
    <property type="entry name" value="GART"/>
    <property type="match status" value="1"/>
</dbReference>
<dbReference type="InterPro" id="IPR041711">
    <property type="entry name" value="Met-tRNA-FMT_N"/>
</dbReference>
<dbReference type="NCBIfam" id="TIGR00460">
    <property type="entry name" value="fmt"/>
    <property type="match status" value="1"/>
</dbReference>
<dbReference type="PANTHER" id="PTHR11138">
    <property type="entry name" value="METHIONYL-TRNA FORMYLTRANSFERASE"/>
    <property type="match status" value="1"/>
</dbReference>
<dbReference type="InterPro" id="IPR011034">
    <property type="entry name" value="Formyl_transferase-like_C_sf"/>
</dbReference>
<proteinExistence type="inferred from homology"/>
<sequence>MKKVVFMGTPDFSVPVLQKLVQSQYEVVLVVTQPDRPKGRKKVLTASPVKIEAEKHKIPVFQPEKLTNEYEKIMEYNPDLIVTAAYGQLLPKELLEAPKYGCINVHASYLPELRGGAPIHYAIIQGKKETGITIMYMAEKLDAGDILMQESVAIEEDDHVGSLHDKLSHTGANLLMKTLPPLFANEIVPKKQDEEKATFASNIKREQEKIDWNKSNQEVYNQIRGLHPWPVAFTTYQNKVMKIWWGEMDHTTYNDASPGEIVRINDGKDFIVACGNQKGVRITEIQPAGKKRMSVSDYLLGASDRFKLDTLMGS</sequence>
<evidence type="ECO:0000259" key="6">
    <source>
        <dbReference type="Pfam" id="PF00551"/>
    </source>
</evidence>
<dbReference type="EMBL" id="JAGIKX010000001">
    <property type="protein sequence ID" value="MBP2256149.1"/>
    <property type="molecule type" value="Genomic_DNA"/>
</dbReference>
<dbReference type="GO" id="GO:0004479">
    <property type="term" value="F:methionyl-tRNA formyltransferase activity"/>
    <property type="evidence" value="ECO:0007669"/>
    <property type="project" value="UniProtKB-EC"/>
</dbReference>
<dbReference type="Proteomes" id="UP001519294">
    <property type="component" value="Unassembled WGS sequence"/>
</dbReference>
<dbReference type="RefSeq" id="WP_029268903.1">
    <property type="nucleotide sequence ID" value="NZ_JAGIKX010000001.1"/>
</dbReference>
<protein>
    <recommendedName>
        <fullName evidence="2 5">Methionyl-tRNA formyltransferase</fullName>
        <ecNumber evidence="2 5">2.1.2.9</ecNumber>
    </recommendedName>
</protein>
<feature type="domain" description="Formyl transferase C-terminal" evidence="7">
    <location>
        <begin position="202"/>
        <end position="301"/>
    </location>
</feature>
<dbReference type="Pfam" id="PF02911">
    <property type="entry name" value="Formyl_trans_C"/>
    <property type="match status" value="1"/>
</dbReference>
<evidence type="ECO:0000313" key="8">
    <source>
        <dbReference type="EMBL" id="MBP2256149.1"/>
    </source>
</evidence>
<accession>A0ABS4S412</accession>
<evidence type="ECO:0000256" key="4">
    <source>
        <dbReference type="ARBA" id="ARBA00022917"/>
    </source>
</evidence>
<dbReference type="EC" id="2.1.2.9" evidence="2 5"/>
<evidence type="ECO:0000256" key="2">
    <source>
        <dbReference type="ARBA" id="ARBA00012261"/>
    </source>
</evidence>
<dbReference type="CDD" id="cd08646">
    <property type="entry name" value="FMT_core_Met-tRNA-FMT_N"/>
    <property type="match status" value="1"/>
</dbReference>
<organism evidence="8 9">
    <name type="scientific">Virgibacillus alimentarius</name>
    <dbReference type="NCBI Taxonomy" id="698769"/>
    <lineage>
        <taxon>Bacteria</taxon>
        <taxon>Bacillati</taxon>
        <taxon>Bacillota</taxon>
        <taxon>Bacilli</taxon>
        <taxon>Bacillales</taxon>
        <taxon>Bacillaceae</taxon>
        <taxon>Virgibacillus</taxon>
    </lineage>
</organism>
<evidence type="ECO:0000256" key="3">
    <source>
        <dbReference type="ARBA" id="ARBA00022679"/>
    </source>
</evidence>
<evidence type="ECO:0000256" key="5">
    <source>
        <dbReference type="HAMAP-Rule" id="MF_00182"/>
    </source>
</evidence>
<dbReference type="HAMAP" id="MF_00182">
    <property type="entry name" value="Formyl_trans"/>
    <property type="match status" value="1"/>
</dbReference>
<evidence type="ECO:0000259" key="7">
    <source>
        <dbReference type="Pfam" id="PF02911"/>
    </source>
</evidence>
<keyword evidence="4 5" id="KW-0648">Protein biosynthesis</keyword>